<feature type="chain" id="PRO_5046854120" description="Secreted protein" evidence="2">
    <location>
        <begin position="17"/>
        <end position="87"/>
    </location>
</feature>
<feature type="compositionally biased region" description="Basic and acidic residues" evidence="1">
    <location>
        <begin position="29"/>
        <end position="38"/>
    </location>
</feature>
<comment type="caution">
    <text evidence="3">The sequence shown here is derived from an EMBL/GenBank/DDBJ whole genome shotgun (WGS) entry which is preliminary data.</text>
</comment>
<reference evidence="3 4" key="1">
    <citation type="journal article" date="2024" name="Commun. Biol.">
        <title>Comparative genomic analysis of thermophilic fungi reveals convergent evolutionary adaptations and gene losses.</title>
        <authorList>
            <person name="Steindorff A.S."/>
            <person name="Aguilar-Pontes M.V."/>
            <person name="Robinson A.J."/>
            <person name="Andreopoulos B."/>
            <person name="LaButti K."/>
            <person name="Kuo A."/>
            <person name="Mondo S."/>
            <person name="Riley R."/>
            <person name="Otillar R."/>
            <person name="Haridas S."/>
            <person name="Lipzen A."/>
            <person name="Grimwood J."/>
            <person name="Schmutz J."/>
            <person name="Clum A."/>
            <person name="Reid I.D."/>
            <person name="Moisan M.C."/>
            <person name="Butler G."/>
            <person name="Nguyen T.T.M."/>
            <person name="Dewar K."/>
            <person name="Conant G."/>
            <person name="Drula E."/>
            <person name="Henrissat B."/>
            <person name="Hansel C."/>
            <person name="Singer S."/>
            <person name="Hutchinson M.I."/>
            <person name="de Vries R.P."/>
            <person name="Natvig D.O."/>
            <person name="Powell A.J."/>
            <person name="Tsang A."/>
            <person name="Grigoriev I.V."/>
        </authorList>
    </citation>
    <scope>NUCLEOTIDE SEQUENCE [LARGE SCALE GENOMIC DNA]</scope>
    <source>
        <strain evidence="3 4">CBS 494.80</strain>
    </source>
</reference>
<keyword evidence="2" id="KW-0732">Signal</keyword>
<evidence type="ECO:0008006" key="5">
    <source>
        <dbReference type="Google" id="ProtNLM"/>
    </source>
</evidence>
<proteinExistence type="predicted"/>
<feature type="region of interest" description="Disordered" evidence="1">
    <location>
        <begin position="21"/>
        <end position="40"/>
    </location>
</feature>
<evidence type="ECO:0000256" key="1">
    <source>
        <dbReference type="SAM" id="MobiDB-lite"/>
    </source>
</evidence>
<organism evidence="3 4">
    <name type="scientific">Oculimacula yallundae</name>
    <dbReference type="NCBI Taxonomy" id="86028"/>
    <lineage>
        <taxon>Eukaryota</taxon>
        <taxon>Fungi</taxon>
        <taxon>Dikarya</taxon>
        <taxon>Ascomycota</taxon>
        <taxon>Pezizomycotina</taxon>
        <taxon>Leotiomycetes</taxon>
        <taxon>Helotiales</taxon>
        <taxon>Ploettnerulaceae</taxon>
        <taxon>Oculimacula</taxon>
    </lineage>
</organism>
<name>A0ABR4C5D3_9HELO</name>
<feature type="signal peptide" evidence="2">
    <location>
        <begin position="1"/>
        <end position="16"/>
    </location>
</feature>
<keyword evidence="4" id="KW-1185">Reference proteome</keyword>
<dbReference type="EMBL" id="JAZHXI010000013">
    <property type="protein sequence ID" value="KAL2065129.1"/>
    <property type="molecule type" value="Genomic_DNA"/>
</dbReference>
<gene>
    <name evidence="3" type="ORF">VTL71DRAFT_4269</name>
</gene>
<protein>
    <recommendedName>
        <fullName evidence="5">Secreted protein</fullName>
    </recommendedName>
</protein>
<accession>A0ABR4C5D3</accession>
<sequence length="87" mass="9427">MPRFLLFLILAAETEVAPVGSPASIKQIRRSDDGHESSRLPGSFVQLWKNGARQTLDHCLVIEKLKPPPRQITSLTTPGGTVPPGQA</sequence>
<evidence type="ECO:0000256" key="2">
    <source>
        <dbReference type="SAM" id="SignalP"/>
    </source>
</evidence>
<evidence type="ECO:0000313" key="3">
    <source>
        <dbReference type="EMBL" id="KAL2065129.1"/>
    </source>
</evidence>
<dbReference type="Proteomes" id="UP001595075">
    <property type="component" value="Unassembled WGS sequence"/>
</dbReference>
<evidence type="ECO:0000313" key="4">
    <source>
        <dbReference type="Proteomes" id="UP001595075"/>
    </source>
</evidence>